<dbReference type="PROSITE" id="PS51724">
    <property type="entry name" value="SPOR"/>
    <property type="match status" value="1"/>
</dbReference>
<dbReference type="InterPro" id="IPR007730">
    <property type="entry name" value="SPOR-like_dom"/>
</dbReference>
<dbReference type="InterPro" id="IPR027417">
    <property type="entry name" value="P-loop_NTPase"/>
</dbReference>
<proteinExistence type="predicted"/>
<dbReference type="GO" id="GO:0042834">
    <property type="term" value="F:peptidoglycan binding"/>
    <property type="evidence" value="ECO:0007669"/>
    <property type="project" value="InterPro"/>
</dbReference>
<keyword evidence="4" id="KW-1185">Reference proteome</keyword>
<evidence type="ECO:0000259" key="2">
    <source>
        <dbReference type="PROSITE" id="PS51724"/>
    </source>
</evidence>
<feature type="compositionally biased region" description="Basic and acidic residues" evidence="1">
    <location>
        <begin position="371"/>
        <end position="388"/>
    </location>
</feature>
<comment type="caution">
    <text evidence="3">The sequence shown here is derived from an EMBL/GenBank/DDBJ whole genome shotgun (WGS) entry which is preliminary data.</text>
</comment>
<dbReference type="Proteomes" id="UP001108027">
    <property type="component" value="Unassembled WGS sequence"/>
</dbReference>
<dbReference type="Pfam" id="PF05036">
    <property type="entry name" value="SPOR"/>
    <property type="match status" value="1"/>
</dbReference>
<dbReference type="RefSeq" id="WP_228233552.1">
    <property type="nucleotide sequence ID" value="NZ_JAJGNA010000006.1"/>
</dbReference>
<dbReference type="AlphaFoldDB" id="A0A9Q3UN39"/>
<feature type="compositionally biased region" description="Basic and acidic residues" evidence="1">
    <location>
        <begin position="306"/>
        <end position="316"/>
    </location>
</feature>
<dbReference type="SUPFAM" id="SSF110997">
    <property type="entry name" value="Sporulation related repeat"/>
    <property type="match status" value="1"/>
</dbReference>
<evidence type="ECO:0000313" key="3">
    <source>
        <dbReference type="EMBL" id="MCC4308314.1"/>
    </source>
</evidence>
<reference evidence="3" key="1">
    <citation type="submission" date="2021-10" db="EMBL/GenBank/DDBJ databases">
        <title>The diversity and Nitrogen Metabolism of Culturable Nitrate-Utilizing Bacteria Within the Oxygen Minimum Zone of the Changjiang (Yangtze River)Estuary.</title>
        <authorList>
            <person name="Zhang D."/>
            <person name="Zheng J."/>
            <person name="Liu S."/>
            <person name="He W."/>
        </authorList>
    </citation>
    <scope>NUCLEOTIDE SEQUENCE</scope>
    <source>
        <strain evidence="3">FXH-223</strain>
    </source>
</reference>
<feature type="region of interest" description="Disordered" evidence="1">
    <location>
        <begin position="254"/>
        <end position="288"/>
    </location>
</feature>
<evidence type="ECO:0000313" key="4">
    <source>
        <dbReference type="Proteomes" id="UP001108027"/>
    </source>
</evidence>
<organism evidence="3 4">
    <name type="scientific">Alloalcanivorax marinus</name>
    <dbReference type="NCBI Taxonomy" id="1177169"/>
    <lineage>
        <taxon>Bacteria</taxon>
        <taxon>Pseudomonadati</taxon>
        <taxon>Pseudomonadota</taxon>
        <taxon>Gammaproteobacteria</taxon>
        <taxon>Oceanospirillales</taxon>
        <taxon>Alcanivoracaceae</taxon>
        <taxon>Alloalcanivorax</taxon>
    </lineage>
</organism>
<accession>A0A9Q3UN39</accession>
<dbReference type="InterPro" id="IPR036680">
    <property type="entry name" value="SPOR-like_sf"/>
</dbReference>
<feature type="compositionally biased region" description="Low complexity" evidence="1">
    <location>
        <begin position="331"/>
        <end position="346"/>
    </location>
</feature>
<sequence length="498" mass="52797">MRDEDFFYEGAERGDLLDALNGHAHESATVVLEGEAGSGVSTLLGMLSMALVGDYELIRLDGAEEPGANAVVDAMLVHFGIERAELADTLKQALAHSRLVVVVDNTESMPEAALATMASLKEKLGQRLAYVFGGAPGSAEAVRAGGLEVVDTLSLPPLDGDDVIALADDFYALSLDREDADEILARSQGRLGTVLHLLDERADEAAPVARKPVPWRHGLAVGALVLVVLVLWLASGDDDTERADKVVNLELPQGPASTVDAAPAETPEQSLAPRTGEDGHDYGLVSDPESSRNALAEFHDNAADFEQAESRRRDEPAVSTAGGAPVPPTEPDAAPARAETPTRPVPAEAPAATPSRDPATPSRPASNADTKAADTADTKTAAADDDRTVPGGQPELSGLDARLGYRQEDWLATRGDDQWFLQLVATGREDGARAVLDQIGREGAYYRTERGGEQVYLVLAGPYSSRDAALKARESLPETLRRGGPFPRDMGAIRKELR</sequence>
<dbReference type="SUPFAM" id="SSF52540">
    <property type="entry name" value="P-loop containing nucleoside triphosphate hydrolases"/>
    <property type="match status" value="1"/>
</dbReference>
<feature type="region of interest" description="Disordered" evidence="1">
    <location>
        <begin position="306"/>
        <end position="400"/>
    </location>
</feature>
<dbReference type="Gene3D" id="3.30.70.1070">
    <property type="entry name" value="Sporulation related repeat"/>
    <property type="match status" value="1"/>
</dbReference>
<gene>
    <name evidence="3" type="ORF">LL252_06985</name>
</gene>
<dbReference type="EMBL" id="JAJGNA010000006">
    <property type="protein sequence ID" value="MCC4308314.1"/>
    <property type="molecule type" value="Genomic_DNA"/>
</dbReference>
<protein>
    <submittedName>
        <fullName evidence="3">SPOR domain-containing protein</fullName>
    </submittedName>
</protein>
<feature type="domain" description="SPOR" evidence="2">
    <location>
        <begin position="413"/>
        <end position="489"/>
    </location>
</feature>
<name>A0A9Q3UN39_9GAMM</name>
<evidence type="ECO:0000256" key="1">
    <source>
        <dbReference type="SAM" id="MobiDB-lite"/>
    </source>
</evidence>